<gene>
    <name evidence="2" type="ORF">E0W69_009310</name>
</gene>
<sequence length="141" mass="16600">MAKQHYTIESFRDTPAGRLPSNAHIFGEKHSKEKKSKARKKEPKALTELKNVLDSLEIEYVEEHRFHEYRKFRFDLAILDRKVAIEYEGVMSKKSRHTTVNGYSVDADKYNLAQSMGWTVLRYTVINYKNFENDIKSLLNK</sequence>
<accession>A0A5P2G4U6</accession>
<evidence type="ECO:0000256" key="1">
    <source>
        <dbReference type="SAM" id="MobiDB-lite"/>
    </source>
</evidence>
<protein>
    <recommendedName>
        <fullName evidence="4">DUF559 domain-containing protein</fullName>
    </recommendedName>
</protein>
<keyword evidence="3" id="KW-1185">Reference proteome</keyword>
<reference evidence="2 3" key="1">
    <citation type="submission" date="2019-09" db="EMBL/GenBank/DDBJ databases">
        <title>Complete genome sequence of Arachidicoccus sp. B3-10 isolated from apple orchard soil.</title>
        <authorList>
            <person name="Kim H.S."/>
            <person name="Han K.-I."/>
            <person name="Suh M.K."/>
            <person name="Lee K.C."/>
            <person name="Eom M.K."/>
            <person name="Kim J.-S."/>
            <person name="Kang S.W."/>
            <person name="Sin Y."/>
            <person name="Lee J.-S."/>
        </authorList>
    </citation>
    <scope>NUCLEOTIDE SEQUENCE [LARGE SCALE GENOMIC DNA]</scope>
    <source>
        <strain evidence="2 3">B3-10</strain>
    </source>
</reference>
<dbReference type="Proteomes" id="UP000292424">
    <property type="component" value="Chromosome"/>
</dbReference>
<feature type="region of interest" description="Disordered" evidence="1">
    <location>
        <begin position="1"/>
        <end position="43"/>
    </location>
</feature>
<name>A0A5P2G4U6_9BACT</name>
<dbReference type="EMBL" id="CP044016">
    <property type="protein sequence ID" value="QES88842.1"/>
    <property type="molecule type" value="Genomic_DNA"/>
</dbReference>
<evidence type="ECO:0000313" key="3">
    <source>
        <dbReference type="Proteomes" id="UP000292424"/>
    </source>
</evidence>
<evidence type="ECO:0008006" key="4">
    <source>
        <dbReference type="Google" id="ProtNLM"/>
    </source>
</evidence>
<organism evidence="2 3">
    <name type="scientific">Rhizosphaericola mali</name>
    <dbReference type="NCBI Taxonomy" id="2545455"/>
    <lineage>
        <taxon>Bacteria</taxon>
        <taxon>Pseudomonadati</taxon>
        <taxon>Bacteroidota</taxon>
        <taxon>Chitinophagia</taxon>
        <taxon>Chitinophagales</taxon>
        <taxon>Chitinophagaceae</taxon>
        <taxon>Rhizosphaericola</taxon>
    </lineage>
</organism>
<dbReference type="AlphaFoldDB" id="A0A5P2G4U6"/>
<dbReference type="RefSeq" id="WP_131329790.1">
    <property type="nucleotide sequence ID" value="NZ_CP044016.1"/>
</dbReference>
<dbReference type="Gene3D" id="3.40.960.10">
    <property type="entry name" value="VSR Endonuclease"/>
    <property type="match status" value="1"/>
</dbReference>
<dbReference type="KEGG" id="arac:E0W69_009310"/>
<feature type="compositionally biased region" description="Basic residues" evidence="1">
    <location>
        <begin position="32"/>
        <end position="42"/>
    </location>
</feature>
<evidence type="ECO:0000313" key="2">
    <source>
        <dbReference type="EMBL" id="QES88842.1"/>
    </source>
</evidence>
<dbReference type="OrthoDB" id="583593at2"/>
<proteinExistence type="predicted"/>